<feature type="compositionally biased region" description="Basic and acidic residues" evidence="1">
    <location>
        <begin position="70"/>
        <end position="81"/>
    </location>
</feature>
<name>A0AAD9RCA8_9HYME</name>
<feature type="compositionally biased region" description="Basic and acidic residues" evidence="1">
    <location>
        <begin position="88"/>
        <end position="107"/>
    </location>
</feature>
<evidence type="ECO:0000256" key="1">
    <source>
        <dbReference type="SAM" id="MobiDB-lite"/>
    </source>
</evidence>
<organism evidence="2 3">
    <name type="scientific">Odynerus spinipes</name>
    <dbReference type="NCBI Taxonomy" id="1348599"/>
    <lineage>
        <taxon>Eukaryota</taxon>
        <taxon>Metazoa</taxon>
        <taxon>Ecdysozoa</taxon>
        <taxon>Arthropoda</taxon>
        <taxon>Hexapoda</taxon>
        <taxon>Insecta</taxon>
        <taxon>Pterygota</taxon>
        <taxon>Neoptera</taxon>
        <taxon>Endopterygota</taxon>
        <taxon>Hymenoptera</taxon>
        <taxon>Apocrita</taxon>
        <taxon>Aculeata</taxon>
        <taxon>Vespoidea</taxon>
        <taxon>Vespidae</taxon>
        <taxon>Eumeninae</taxon>
        <taxon>Odynerus</taxon>
    </lineage>
</organism>
<feature type="region of interest" description="Disordered" evidence="1">
    <location>
        <begin position="38"/>
        <end position="107"/>
    </location>
</feature>
<evidence type="ECO:0000313" key="2">
    <source>
        <dbReference type="EMBL" id="KAK2577046.1"/>
    </source>
</evidence>
<feature type="compositionally biased region" description="Basic and acidic residues" evidence="1">
    <location>
        <begin position="195"/>
        <end position="219"/>
    </location>
</feature>
<feature type="compositionally biased region" description="Basic and acidic residues" evidence="1">
    <location>
        <begin position="41"/>
        <end position="52"/>
    </location>
</feature>
<keyword evidence="3" id="KW-1185">Reference proteome</keyword>
<accession>A0AAD9RCA8</accession>
<evidence type="ECO:0000313" key="3">
    <source>
        <dbReference type="Proteomes" id="UP001258017"/>
    </source>
</evidence>
<dbReference type="EMBL" id="JAIFRP010004367">
    <property type="protein sequence ID" value="KAK2577046.1"/>
    <property type="molecule type" value="Genomic_DNA"/>
</dbReference>
<feature type="region of interest" description="Disordered" evidence="1">
    <location>
        <begin position="191"/>
        <end position="219"/>
    </location>
</feature>
<protein>
    <submittedName>
        <fullName evidence="2">Uncharacterized protein</fullName>
    </submittedName>
</protein>
<sequence>MSTKEIPAATSLRSEDIENLHQQRLRIEQQLAQLTTQLEVLAKREPTSKESTSDSDSDPEGPTLVDIFDETLRDEKSETTFKESTTTADKESKIKGDEHPVAEKPKREISEEARALIDEVRNLTPPRIRILKTVKVTAEDIHESMERVWKSKQQGMEDLQRPRMTRGPKSLHRLRRTIEAPLLCRLPNSFGTNVKRHDPQTCRSPRPETRSEKGTPRDADLRYASRESAVLIVDRPITISARASCHTVQGFAMSAEQTDLTPTIVSIQMEANRVQQFLIRENALEAVEDIDNPAAKYAIQISQEKWLQALKAPQSPATGRTLGEVLREQPELNEGQEVKIIIPSIYKKRQKKST</sequence>
<gene>
    <name evidence="2" type="ORF">KPH14_000897</name>
</gene>
<dbReference type="AlphaFoldDB" id="A0AAD9RCA8"/>
<reference evidence="2" key="2">
    <citation type="journal article" date="2023" name="Commun. Biol.">
        <title>Intrasexual cuticular hydrocarbon dimorphism in a wasp sheds light on hydrocarbon biosynthesis genes in Hymenoptera.</title>
        <authorList>
            <person name="Moris V.C."/>
            <person name="Podsiadlowski L."/>
            <person name="Martin S."/>
            <person name="Oeyen J.P."/>
            <person name="Donath A."/>
            <person name="Petersen M."/>
            <person name="Wilbrandt J."/>
            <person name="Misof B."/>
            <person name="Liedtke D."/>
            <person name="Thamm M."/>
            <person name="Scheiner R."/>
            <person name="Schmitt T."/>
            <person name="Niehuis O."/>
        </authorList>
    </citation>
    <scope>NUCLEOTIDE SEQUENCE</scope>
    <source>
        <strain evidence="2">GBR_01_08_01A</strain>
    </source>
</reference>
<proteinExistence type="predicted"/>
<comment type="caution">
    <text evidence="2">The sequence shown here is derived from an EMBL/GenBank/DDBJ whole genome shotgun (WGS) entry which is preliminary data.</text>
</comment>
<reference evidence="2" key="1">
    <citation type="submission" date="2021-08" db="EMBL/GenBank/DDBJ databases">
        <authorList>
            <person name="Misof B."/>
            <person name="Oliver O."/>
            <person name="Podsiadlowski L."/>
            <person name="Donath A."/>
            <person name="Peters R."/>
            <person name="Mayer C."/>
            <person name="Rust J."/>
            <person name="Gunkel S."/>
            <person name="Lesny P."/>
            <person name="Martin S."/>
            <person name="Oeyen J.P."/>
            <person name="Petersen M."/>
            <person name="Panagiotis P."/>
            <person name="Wilbrandt J."/>
            <person name="Tanja T."/>
        </authorList>
    </citation>
    <scope>NUCLEOTIDE SEQUENCE</scope>
    <source>
        <strain evidence="2">GBR_01_08_01A</strain>
        <tissue evidence="2">Thorax + abdomen</tissue>
    </source>
</reference>
<dbReference type="Proteomes" id="UP001258017">
    <property type="component" value="Unassembled WGS sequence"/>
</dbReference>